<sequence length="152" mass="16251">MRINDAVTGAVLLAFAIAMFAYARTLPAIPGQEYGAAVFPMLIATGLAGCGVVMIASGRRRWQGAVAWNDWARTHHAWVRLAVVIALVLAYILAAPILGFVPMSIVILLVFLLMMGVRWWIAAAVAFAATILIQQTFAGLLRVPLPLGLLGP</sequence>
<dbReference type="InterPro" id="IPR009936">
    <property type="entry name" value="DUF1468"/>
</dbReference>
<gene>
    <name evidence="3" type="ORF">GR328_03915</name>
</gene>
<dbReference type="RefSeq" id="WP_160883209.1">
    <property type="nucleotide sequence ID" value="NZ_WURB01000002.1"/>
</dbReference>
<keyword evidence="4" id="KW-1185">Reference proteome</keyword>
<feature type="transmembrane region" description="Helical" evidence="1">
    <location>
        <begin position="35"/>
        <end position="56"/>
    </location>
</feature>
<evidence type="ECO:0000256" key="1">
    <source>
        <dbReference type="SAM" id="Phobius"/>
    </source>
</evidence>
<protein>
    <submittedName>
        <fullName evidence="3">Tripartite tricarboxylate transporter TctB family protein</fullName>
    </submittedName>
</protein>
<accession>A0A7X3SMX8</accession>
<keyword evidence="1" id="KW-1133">Transmembrane helix</keyword>
<dbReference type="OrthoDB" id="6174504at2"/>
<dbReference type="AlphaFoldDB" id="A0A7X3SMX8"/>
<keyword evidence="1" id="KW-0472">Membrane</keyword>
<feature type="transmembrane region" description="Helical" evidence="1">
    <location>
        <begin position="77"/>
        <end position="99"/>
    </location>
</feature>
<dbReference type="EMBL" id="WURB01000002">
    <property type="protein sequence ID" value="MXQ10608.1"/>
    <property type="molecule type" value="Genomic_DNA"/>
</dbReference>
<feature type="transmembrane region" description="Helical" evidence="1">
    <location>
        <begin position="105"/>
        <end position="133"/>
    </location>
</feature>
<reference evidence="3 4" key="2">
    <citation type="submission" date="2020-01" db="EMBL/GenBank/DDBJ databases">
        <title>Microvirga sp. nov., an arsenate reduction bacterium isolated from Tibet hotspring sediments.</title>
        <authorList>
            <person name="Xian W.-D."/>
            <person name="Li W.-J."/>
        </authorList>
    </citation>
    <scope>NUCLEOTIDE SEQUENCE [LARGE SCALE GENOMIC DNA]</scope>
    <source>
        <strain evidence="3 4">KCTC 23863</strain>
    </source>
</reference>
<proteinExistence type="predicted"/>
<comment type="caution">
    <text evidence="3">The sequence shown here is derived from an EMBL/GenBank/DDBJ whole genome shotgun (WGS) entry which is preliminary data.</text>
</comment>
<evidence type="ECO:0000313" key="3">
    <source>
        <dbReference type="EMBL" id="MXQ10608.1"/>
    </source>
</evidence>
<evidence type="ECO:0000259" key="2">
    <source>
        <dbReference type="Pfam" id="PF07331"/>
    </source>
</evidence>
<keyword evidence="1" id="KW-0812">Transmembrane</keyword>
<name>A0A7X3SMX8_9HYPH</name>
<reference evidence="3 4" key="1">
    <citation type="submission" date="2019-12" db="EMBL/GenBank/DDBJ databases">
        <authorList>
            <person name="Yuan C.-G."/>
        </authorList>
    </citation>
    <scope>NUCLEOTIDE SEQUENCE [LARGE SCALE GENOMIC DNA]</scope>
    <source>
        <strain evidence="3 4">KCTC 23863</strain>
    </source>
</reference>
<evidence type="ECO:0000313" key="4">
    <source>
        <dbReference type="Proteomes" id="UP000436483"/>
    </source>
</evidence>
<dbReference type="Pfam" id="PF07331">
    <property type="entry name" value="TctB"/>
    <property type="match status" value="1"/>
</dbReference>
<dbReference type="Proteomes" id="UP000436483">
    <property type="component" value="Unassembled WGS sequence"/>
</dbReference>
<feature type="domain" description="DUF1468" evidence="2">
    <location>
        <begin position="7"/>
        <end position="146"/>
    </location>
</feature>
<organism evidence="3 4">
    <name type="scientific">Microvirga makkahensis</name>
    <dbReference type="NCBI Taxonomy" id="1128670"/>
    <lineage>
        <taxon>Bacteria</taxon>
        <taxon>Pseudomonadati</taxon>
        <taxon>Pseudomonadota</taxon>
        <taxon>Alphaproteobacteria</taxon>
        <taxon>Hyphomicrobiales</taxon>
        <taxon>Methylobacteriaceae</taxon>
        <taxon>Microvirga</taxon>
    </lineage>
</organism>